<evidence type="ECO:0000313" key="8">
    <source>
        <dbReference type="Proteomes" id="UP000249725"/>
    </source>
</evidence>
<reference evidence="8" key="1">
    <citation type="submission" date="2018-05" db="EMBL/GenBank/DDBJ databases">
        <authorList>
            <person name="Li X."/>
        </authorList>
    </citation>
    <scope>NUCLEOTIDE SEQUENCE [LARGE SCALE GENOMIC DNA]</scope>
    <source>
        <strain evidence="8">YIM 73061</strain>
    </source>
</reference>
<comment type="caution">
    <text evidence="7">The sequence shown here is derived from an EMBL/GenBank/DDBJ whole genome shotgun (WGS) entry which is preliminary data.</text>
</comment>
<dbReference type="AlphaFoldDB" id="A0A328ADQ4"/>
<evidence type="ECO:0000256" key="4">
    <source>
        <dbReference type="ARBA" id="ARBA00023136"/>
    </source>
</evidence>
<evidence type="ECO:0000256" key="5">
    <source>
        <dbReference type="SAM" id="Phobius"/>
    </source>
</evidence>
<evidence type="ECO:0000256" key="3">
    <source>
        <dbReference type="ARBA" id="ARBA00022989"/>
    </source>
</evidence>
<dbReference type="InterPro" id="IPR032710">
    <property type="entry name" value="NTF2-like_dom_sf"/>
</dbReference>
<dbReference type="EMBL" id="QFYR01000002">
    <property type="protein sequence ID" value="RAK52771.1"/>
    <property type="molecule type" value="Genomic_DNA"/>
</dbReference>
<dbReference type="Proteomes" id="UP000249725">
    <property type="component" value="Unassembled WGS sequence"/>
</dbReference>
<evidence type="ECO:0000256" key="2">
    <source>
        <dbReference type="ARBA" id="ARBA00022692"/>
    </source>
</evidence>
<protein>
    <submittedName>
        <fullName evidence="7">VirB8 family protein</fullName>
    </submittedName>
</protein>
<organism evidence="7 8">
    <name type="scientific">Phenylobacterium deserti</name>
    <dbReference type="NCBI Taxonomy" id="1914756"/>
    <lineage>
        <taxon>Bacteria</taxon>
        <taxon>Pseudomonadati</taxon>
        <taxon>Pseudomonadota</taxon>
        <taxon>Alphaproteobacteria</taxon>
        <taxon>Caulobacterales</taxon>
        <taxon>Caulobacteraceae</taxon>
        <taxon>Phenylobacterium</taxon>
    </lineage>
</organism>
<keyword evidence="8" id="KW-1185">Reference proteome</keyword>
<dbReference type="SUPFAM" id="SSF54427">
    <property type="entry name" value="NTF2-like"/>
    <property type="match status" value="1"/>
</dbReference>
<keyword evidence="2 5" id="KW-0812">Transmembrane</keyword>
<sequence>MAPVTPSGLQAYLAEAESWDHDRWRAAERSRRRAWAAAAGAAGLAGCCALALAALAPLKTVEPYVVRVDRTSGAVEVLTGLSGRRDMPVEEAVTKSFLATYVRARESWLAPAAEANFRQVAVMSAPAEQQRWAEAFRPSNPASPQVALGPDAEAEVQLRAISLAAPGVATVRFRRTLRRGGQVETGDWLATISFAYVRAPLREADRLRNPLGFQVTRYRTDPEVTP</sequence>
<feature type="domain" description="Bacterial virulence protein VirB8" evidence="6">
    <location>
        <begin position="16"/>
        <end position="223"/>
    </location>
</feature>
<feature type="transmembrane region" description="Helical" evidence="5">
    <location>
        <begin position="34"/>
        <end position="58"/>
    </location>
</feature>
<dbReference type="Gene3D" id="3.10.450.230">
    <property type="entry name" value="VirB8 protein"/>
    <property type="match status" value="1"/>
</dbReference>
<gene>
    <name evidence="7" type="ORF">DJ018_11325</name>
</gene>
<dbReference type="GO" id="GO:0030255">
    <property type="term" value="P:protein secretion by the type IV secretion system"/>
    <property type="evidence" value="ECO:0007669"/>
    <property type="project" value="InterPro"/>
</dbReference>
<evidence type="ECO:0000313" key="7">
    <source>
        <dbReference type="EMBL" id="RAK52771.1"/>
    </source>
</evidence>
<keyword evidence="3 5" id="KW-1133">Transmembrane helix</keyword>
<dbReference type="RefSeq" id="WP_111515056.1">
    <property type="nucleotide sequence ID" value="NZ_QFYR01000002.1"/>
</dbReference>
<dbReference type="GO" id="GO:0016020">
    <property type="term" value="C:membrane"/>
    <property type="evidence" value="ECO:0007669"/>
    <property type="project" value="UniProtKB-SubCell"/>
</dbReference>
<dbReference type="InterPro" id="IPR026264">
    <property type="entry name" value="VirB8/PtlE"/>
</dbReference>
<dbReference type="PIRSF" id="PIRSF003299">
    <property type="entry name" value="VirB8_PtlE"/>
    <property type="match status" value="1"/>
</dbReference>
<dbReference type="OrthoDB" id="7366154at2"/>
<dbReference type="Pfam" id="PF04335">
    <property type="entry name" value="VirB8"/>
    <property type="match status" value="1"/>
</dbReference>
<accession>A0A328ADQ4</accession>
<comment type="subcellular location">
    <subcellularLocation>
        <location evidence="1">Membrane</location>
        <topology evidence="1">Single-pass membrane protein</topology>
    </subcellularLocation>
</comment>
<name>A0A328ADQ4_9CAUL</name>
<evidence type="ECO:0000259" key="6">
    <source>
        <dbReference type="Pfam" id="PF04335"/>
    </source>
</evidence>
<evidence type="ECO:0000256" key="1">
    <source>
        <dbReference type="ARBA" id="ARBA00004167"/>
    </source>
</evidence>
<dbReference type="InterPro" id="IPR007430">
    <property type="entry name" value="VirB8"/>
</dbReference>
<proteinExistence type="predicted"/>
<dbReference type="CDD" id="cd16424">
    <property type="entry name" value="VirB8"/>
    <property type="match status" value="1"/>
</dbReference>
<keyword evidence="4 5" id="KW-0472">Membrane</keyword>